<evidence type="ECO:0000256" key="1">
    <source>
        <dbReference type="SAM" id="SignalP"/>
    </source>
</evidence>
<keyword evidence="1" id="KW-0732">Signal</keyword>
<accession>A0A6J4P182</accession>
<sequence>MTARRTAALVGCLLLATSMAPAAAVQRATGTTASTSTPAAERTAPARTRLTFTVADCEGCEVSLANGRRTLDADAVHVWQSRTRTVEGGEVTFRIATRRTWGMSVAVRAPWEGHTGYVTTVAWRYNGRHVGDTVTLEDAVTRRRAAACWEGTRARRLTVPLVVEEVEVDGVRERVPGSIAFVPVTQSWLDPMRVAPEGVLGSQDVNICR</sequence>
<name>A0A6J4P182_9ACTN</name>
<dbReference type="AlphaFoldDB" id="A0A6J4P182"/>
<feature type="signal peptide" evidence="1">
    <location>
        <begin position="1"/>
        <end position="22"/>
    </location>
</feature>
<gene>
    <name evidence="2" type="ORF">AVDCRST_MAG32-2892</name>
</gene>
<protein>
    <submittedName>
        <fullName evidence="2">Uncharacterized protein</fullName>
    </submittedName>
</protein>
<proteinExistence type="predicted"/>
<organism evidence="2">
    <name type="scientific">uncultured Nocardioides sp</name>
    <dbReference type="NCBI Taxonomy" id="198441"/>
    <lineage>
        <taxon>Bacteria</taxon>
        <taxon>Bacillati</taxon>
        <taxon>Actinomycetota</taxon>
        <taxon>Actinomycetes</taxon>
        <taxon>Propionibacteriales</taxon>
        <taxon>Nocardioidaceae</taxon>
        <taxon>Nocardioides</taxon>
        <taxon>environmental samples</taxon>
    </lineage>
</organism>
<evidence type="ECO:0000313" key="2">
    <source>
        <dbReference type="EMBL" id="CAA9399689.1"/>
    </source>
</evidence>
<dbReference type="EMBL" id="CADCUM010000114">
    <property type="protein sequence ID" value="CAA9399689.1"/>
    <property type="molecule type" value="Genomic_DNA"/>
</dbReference>
<reference evidence="2" key="1">
    <citation type="submission" date="2020-02" db="EMBL/GenBank/DDBJ databases">
        <authorList>
            <person name="Meier V. D."/>
        </authorList>
    </citation>
    <scope>NUCLEOTIDE SEQUENCE</scope>
    <source>
        <strain evidence="2">AVDCRST_MAG32</strain>
    </source>
</reference>
<feature type="chain" id="PRO_5026990926" evidence="1">
    <location>
        <begin position="23"/>
        <end position="209"/>
    </location>
</feature>